<feature type="domain" description="Novel STAND NTPase 1" evidence="1">
    <location>
        <begin position="209"/>
        <end position="601"/>
    </location>
</feature>
<evidence type="ECO:0000313" key="2">
    <source>
        <dbReference type="EMBL" id="BCJ48193.1"/>
    </source>
</evidence>
<dbReference type="SUPFAM" id="SSF50494">
    <property type="entry name" value="Trypsin-like serine proteases"/>
    <property type="match status" value="1"/>
</dbReference>
<dbReference type="Gene3D" id="2.40.10.10">
    <property type="entry name" value="Trypsin-like serine proteases"/>
    <property type="match status" value="2"/>
</dbReference>
<dbReference type="Pfam" id="PF13365">
    <property type="entry name" value="Trypsin_2"/>
    <property type="match status" value="1"/>
</dbReference>
<dbReference type="InterPro" id="IPR027417">
    <property type="entry name" value="P-loop_NTPase"/>
</dbReference>
<reference evidence="2 3" key="1">
    <citation type="submission" date="2020-08" db="EMBL/GenBank/DDBJ databases">
        <title>Whole genome shotgun sequence of Actinoplanes ianthinogenes NBRC 13996.</title>
        <authorList>
            <person name="Komaki H."/>
            <person name="Tamura T."/>
        </authorList>
    </citation>
    <scope>NUCLEOTIDE SEQUENCE [LARGE SCALE GENOMIC DNA]</scope>
    <source>
        <strain evidence="2 3">NBRC 13996</strain>
    </source>
</reference>
<dbReference type="EMBL" id="AP023356">
    <property type="protein sequence ID" value="BCJ48193.1"/>
    <property type="molecule type" value="Genomic_DNA"/>
</dbReference>
<name>A0ABM7M945_9ACTN</name>
<dbReference type="RefSeq" id="WP_189330507.1">
    <property type="nucleotide sequence ID" value="NZ_AP023356.1"/>
</dbReference>
<keyword evidence="3" id="KW-1185">Reference proteome</keyword>
<dbReference type="Proteomes" id="UP000676967">
    <property type="component" value="Chromosome"/>
</dbReference>
<dbReference type="SUPFAM" id="SSF82171">
    <property type="entry name" value="DPP6 N-terminal domain-like"/>
    <property type="match status" value="1"/>
</dbReference>
<dbReference type="InterPro" id="IPR015943">
    <property type="entry name" value="WD40/YVTN_repeat-like_dom_sf"/>
</dbReference>
<dbReference type="InterPro" id="IPR009003">
    <property type="entry name" value="Peptidase_S1_PA"/>
</dbReference>
<gene>
    <name evidence="2" type="ORF">Aiant_88500</name>
</gene>
<protein>
    <recommendedName>
        <fullName evidence="1">Novel STAND NTPase 1 domain-containing protein</fullName>
    </recommendedName>
</protein>
<proteinExistence type="predicted"/>
<organism evidence="2 3">
    <name type="scientific">Actinoplanes ianthinogenes</name>
    <dbReference type="NCBI Taxonomy" id="122358"/>
    <lineage>
        <taxon>Bacteria</taxon>
        <taxon>Bacillati</taxon>
        <taxon>Actinomycetota</taxon>
        <taxon>Actinomycetes</taxon>
        <taxon>Micromonosporales</taxon>
        <taxon>Micromonosporaceae</taxon>
        <taxon>Actinoplanes</taxon>
    </lineage>
</organism>
<dbReference type="InterPro" id="IPR049052">
    <property type="entry name" value="nSTAND1"/>
</dbReference>
<evidence type="ECO:0000313" key="3">
    <source>
        <dbReference type="Proteomes" id="UP000676967"/>
    </source>
</evidence>
<sequence length="1397" mass="148823">MTGNREPVAVARIRDADGNIAGTGFLVAPNLLLTCFHVLPEAETPPGPAGTVAVDFPRRPKDWATRAQIVATVAEDGPGRGDTALLRLLEPPPPDLVAARLHLVETTWGEEVRIFGYAGRRPEGIGDAVGGKMRHERSSGLLQIQTDASDPRIAGGFSGSPVYSPESDAVVGMVVSRYTGETTCNAIPVNTLFEHFPQLSARDPAEVSPYRGLEPFEERHAEWFRGREELTAELARQLLDRRLLIVLGPSGSGKSSLVQAGLIPLLRRMGRLGPDRPAAGRPSVGRARLRPGEDAWSLVARLVTAVLGPEANEPAARLATESEHTLRELAGQLDEHAGDTGVLLFVDQLEEAEPEVARQVIALLDHLVRVAGPKPRADGTARLMAVVTLRAGALEGMLTAESAAAVRAAATPMVPPMGVADLHAAITAGGVAFEPGLVDRILADAGTEPGRLPLVEFTLDLLWQGCRANTVTIEAYHRLGGVSGALATYADEVLDRLATPDRDRVRGVLTAMARPAEDGTGFRRRPLELSGLDAPTRAVVEELAARRLVVIHSEYAEPAHQALLESWPTLRGWLDEDRDFLAWHDQLRTDRRRWADAEQDPGALLRGAALAAADRWTAERPAQIGAADLAFIKVSGGRERRRLRLLRTTVAVVSILAILAALLAVLAVRRSAEVAAQLRVTASRQLAAHATQYQSTDPARSLQFAEAAWKTSGTAEAYGALLTQYAMLASVDRIFEQLWTGTAETIQSSDDGRVALITTDDGPVGWIGLSGDHPQRFDLPGARRDDTFRVDPTGRYVAGAGADGAVTVWTVADPGHPRTLAASPGADLPVPLAVGNLAFSADGARLLVFRTPNTVAAGVADRARHEPDLRVWQVADGARVPSAVPLFADSSFRVFFTPVAGTVVVTGSRGAQVHDLSTGRVRRRAAGADLTPALNGAVLLDCDGETLHVRDTVSGAARRTIRLASCNSAETDANQGSVILTASTGERAAGVTVSITDLRTGRLYRDQVPPADDADLFDEAVSRVVAPGPDGTPVMLSARQTTLYRNRLTPAVEQRMSVEDQFGRALAADGTTQVIVRDSGRIEVTDAATGRSLATATGRPPGSGFGTWGAGFVITADSRTLLIAEPDAVAAYTLPSLDLRWRSPLPEPDFGALSPAAVDDLYTTVTLTGPDRLAVLHRGLLSWWDTGTGRQVADPLPLSTGSLQERLNAGMDMLGPVRPGHPDQVVVVHPGGAVLFWSLTERRMLFGLDAGAFRNGDAVAFDRTGNRLAVAGITETAVWELDPAPPRRRPVTSGNQNAIVGFTPQGHLVLGGITGEVEVWDVDPGLSLARISAPGLGATWRLIGDQLVSRGPAGSRVIPLDPDQWFQRLCRLSARPFTGEEQDLIRRENAPADPPCA</sequence>
<evidence type="ECO:0000259" key="1">
    <source>
        <dbReference type="Pfam" id="PF20703"/>
    </source>
</evidence>
<accession>A0ABM7M945</accession>
<dbReference type="Gene3D" id="2.130.10.10">
    <property type="entry name" value="YVTN repeat-like/Quinoprotein amine dehydrogenase"/>
    <property type="match status" value="2"/>
</dbReference>
<dbReference type="Pfam" id="PF20703">
    <property type="entry name" value="nSTAND1"/>
    <property type="match status" value="1"/>
</dbReference>
<dbReference type="InterPro" id="IPR043504">
    <property type="entry name" value="Peptidase_S1_PA_chymotrypsin"/>
</dbReference>
<dbReference type="SUPFAM" id="SSF52540">
    <property type="entry name" value="P-loop containing nucleoside triphosphate hydrolases"/>
    <property type="match status" value="1"/>
</dbReference>